<dbReference type="Proteomes" id="UP001189624">
    <property type="component" value="Chromosome 1"/>
</dbReference>
<evidence type="ECO:0000256" key="1">
    <source>
        <dbReference type="SAM" id="SignalP"/>
    </source>
</evidence>
<keyword evidence="3" id="KW-1185">Reference proteome</keyword>
<accession>A0AA86S184</accession>
<keyword evidence="1" id="KW-0732">Signal</keyword>
<organism evidence="2 3">
    <name type="scientific">Sphenostylis stenocarpa</name>
    <dbReference type="NCBI Taxonomy" id="92480"/>
    <lineage>
        <taxon>Eukaryota</taxon>
        <taxon>Viridiplantae</taxon>
        <taxon>Streptophyta</taxon>
        <taxon>Embryophyta</taxon>
        <taxon>Tracheophyta</taxon>
        <taxon>Spermatophyta</taxon>
        <taxon>Magnoliopsida</taxon>
        <taxon>eudicotyledons</taxon>
        <taxon>Gunneridae</taxon>
        <taxon>Pentapetalae</taxon>
        <taxon>rosids</taxon>
        <taxon>fabids</taxon>
        <taxon>Fabales</taxon>
        <taxon>Fabaceae</taxon>
        <taxon>Papilionoideae</taxon>
        <taxon>50 kb inversion clade</taxon>
        <taxon>NPAAA clade</taxon>
        <taxon>indigoferoid/millettioid clade</taxon>
        <taxon>Phaseoleae</taxon>
        <taxon>Sphenostylis</taxon>
    </lineage>
</organism>
<name>A0AA86S184_9FABA</name>
<protein>
    <submittedName>
        <fullName evidence="2">Uncharacterized protein</fullName>
    </submittedName>
</protein>
<gene>
    <name evidence="2" type="ORF">AYBTSS11_LOCUS1468</name>
</gene>
<feature type="signal peptide" evidence="1">
    <location>
        <begin position="1"/>
        <end position="16"/>
    </location>
</feature>
<dbReference type="EMBL" id="OY731398">
    <property type="protein sequence ID" value="CAJ1833606.1"/>
    <property type="molecule type" value="Genomic_DNA"/>
</dbReference>
<reference evidence="2" key="1">
    <citation type="submission" date="2023-10" db="EMBL/GenBank/DDBJ databases">
        <authorList>
            <person name="Domelevo Entfellner J.-B."/>
        </authorList>
    </citation>
    <scope>NUCLEOTIDE SEQUENCE</scope>
</reference>
<sequence>MIVILKVSLATSTVVGLQVFDQACCVSYVDSFIEFVESLVGKLSPFIRNDSVGYAKSPLSVNCHQDELALPSCWRKWIDNVHSPFCKGSREKIWCSFLGEYPSCHAPFADM</sequence>
<feature type="chain" id="PRO_5041633693" evidence="1">
    <location>
        <begin position="17"/>
        <end position="111"/>
    </location>
</feature>
<dbReference type="Gramene" id="rna-AYBTSS11_LOCUS1468">
    <property type="protein sequence ID" value="CAJ1833606.1"/>
    <property type="gene ID" value="gene-AYBTSS11_LOCUS1468"/>
</dbReference>
<evidence type="ECO:0000313" key="2">
    <source>
        <dbReference type="EMBL" id="CAJ1833606.1"/>
    </source>
</evidence>
<evidence type="ECO:0000313" key="3">
    <source>
        <dbReference type="Proteomes" id="UP001189624"/>
    </source>
</evidence>
<proteinExistence type="predicted"/>
<dbReference type="AlphaFoldDB" id="A0AA86S184"/>